<name>A0A3L6SHR8_PANMI</name>
<evidence type="ECO:0000313" key="3">
    <source>
        <dbReference type="Proteomes" id="UP000275267"/>
    </source>
</evidence>
<protein>
    <submittedName>
        <fullName evidence="2">Uncharacterized protein</fullName>
    </submittedName>
</protein>
<dbReference type="AlphaFoldDB" id="A0A3L6SHR8"/>
<dbReference type="OrthoDB" id="693243at2759"/>
<comment type="caution">
    <text evidence="2">The sequence shown here is derived from an EMBL/GenBank/DDBJ whole genome shotgun (WGS) entry which is preliminary data.</text>
</comment>
<keyword evidence="3" id="KW-1185">Reference proteome</keyword>
<feature type="region of interest" description="Disordered" evidence="1">
    <location>
        <begin position="1"/>
        <end position="59"/>
    </location>
</feature>
<sequence>MSEHARSGRPGNRKAATVLASAEGNNKQQPGRAPVGGAPRPGGGFQKPAPAKPGAGKWCEIHRTDRHELTECRLVKGLAEDHLEGAR</sequence>
<reference evidence="3" key="1">
    <citation type="journal article" date="2019" name="Nat. Commun.">
        <title>The genome of broomcorn millet.</title>
        <authorList>
            <person name="Zou C."/>
            <person name="Miki D."/>
            <person name="Li D."/>
            <person name="Tang Q."/>
            <person name="Xiao L."/>
            <person name="Rajput S."/>
            <person name="Deng P."/>
            <person name="Jia W."/>
            <person name="Huang R."/>
            <person name="Zhang M."/>
            <person name="Sun Y."/>
            <person name="Hu J."/>
            <person name="Fu X."/>
            <person name="Schnable P.S."/>
            <person name="Li F."/>
            <person name="Zhang H."/>
            <person name="Feng B."/>
            <person name="Zhu X."/>
            <person name="Liu R."/>
            <person name="Schnable J.C."/>
            <person name="Zhu J.-K."/>
            <person name="Zhang H."/>
        </authorList>
    </citation>
    <scope>NUCLEOTIDE SEQUENCE [LARGE SCALE GENOMIC DNA]</scope>
</reference>
<accession>A0A3L6SHR8</accession>
<evidence type="ECO:0000256" key="1">
    <source>
        <dbReference type="SAM" id="MobiDB-lite"/>
    </source>
</evidence>
<dbReference type="EMBL" id="PQIB02000004">
    <property type="protein sequence ID" value="RLN22149.1"/>
    <property type="molecule type" value="Genomic_DNA"/>
</dbReference>
<dbReference type="Proteomes" id="UP000275267">
    <property type="component" value="Unassembled WGS sequence"/>
</dbReference>
<organism evidence="2 3">
    <name type="scientific">Panicum miliaceum</name>
    <name type="common">Proso millet</name>
    <name type="synonym">Broomcorn millet</name>
    <dbReference type="NCBI Taxonomy" id="4540"/>
    <lineage>
        <taxon>Eukaryota</taxon>
        <taxon>Viridiplantae</taxon>
        <taxon>Streptophyta</taxon>
        <taxon>Embryophyta</taxon>
        <taxon>Tracheophyta</taxon>
        <taxon>Spermatophyta</taxon>
        <taxon>Magnoliopsida</taxon>
        <taxon>Liliopsida</taxon>
        <taxon>Poales</taxon>
        <taxon>Poaceae</taxon>
        <taxon>PACMAD clade</taxon>
        <taxon>Panicoideae</taxon>
        <taxon>Panicodae</taxon>
        <taxon>Paniceae</taxon>
        <taxon>Panicinae</taxon>
        <taxon>Panicum</taxon>
        <taxon>Panicum sect. Panicum</taxon>
    </lineage>
</organism>
<evidence type="ECO:0000313" key="2">
    <source>
        <dbReference type="EMBL" id="RLN22149.1"/>
    </source>
</evidence>
<gene>
    <name evidence="2" type="ORF">C2845_PM07G10730</name>
</gene>
<proteinExistence type="predicted"/>